<dbReference type="InterPro" id="IPR000944">
    <property type="entry name" value="Tscrpt_reg_Rrf2"/>
</dbReference>
<keyword evidence="1" id="KW-0238">DNA-binding</keyword>
<dbReference type="AlphaFoldDB" id="A0A9X3MTK3"/>
<dbReference type="Proteomes" id="UP001149140">
    <property type="component" value="Unassembled WGS sequence"/>
</dbReference>
<dbReference type="RefSeq" id="WP_270041664.1">
    <property type="nucleotide sequence ID" value="NZ_JAPDOD010000018.1"/>
</dbReference>
<dbReference type="InterPro" id="IPR036390">
    <property type="entry name" value="WH_DNA-bd_sf"/>
</dbReference>
<evidence type="ECO:0000313" key="2">
    <source>
        <dbReference type="EMBL" id="MDA0162424.1"/>
    </source>
</evidence>
<gene>
    <name evidence="2" type="ORF">OM076_19280</name>
</gene>
<comment type="caution">
    <text evidence="2">The sequence shown here is derived from an EMBL/GenBank/DDBJ whole genome shotgun (WGS) entry which is preliminary data.</text>
</comment>
<evidence type="ECO:0000313" key="3">
    <source>
        <dbReference type="Proteomes" id="UP001149140"/>
    </source>
</evidence>
<proteinExistence type="predicted"/>
<dbReference type="PANTHER" id="PTHR33221:SF5">
    <property type="entry name" value="HTH-TYPE TRANSCRIPTIONAL REGULATOR ISCR"/>
    <property type="match status" value="1"/>
</dbReference>
<name>A0A9X3MTK3_9ACTN</name>
<protein>
    <submittedName>
        <fullName evidence="2">Rrf2 family transcriptional regulator</fullName>
    </submittedName>
</protein>
<dbReference type="GO" id="GO:0005829">
    <property type="term" value="C:cytosol"/>
    <property type="evidence" value="ECO:0007669"/>
    <property type="project" value="TreeGrafter"/>
</dbReference>
<dbReference type="GO" id="GO:0003677">
    <property type="term" value="F:DNA binding"/>
    <property type="evidence" value="ECO:0007669"/>
    <property type="project" value="UniProtKB-KW"/>
</dbReference>
<dbReference type="InterPro" id="IPR036388">
    <property type="entry name" value="WH-like_DNA-bd_sf"/>
</dbReference>
<organism evidence="2 3">
    <name type="scientific">Solirubrobacter ginsenosidimutans</name>
    <dbReference type="NCBI Taxonomy" id="490573"/>
    <lineage>
        <taxon>Bacteria</taxon>
        <taxon>Bacillati</taxon>
        <taxon>Actinomycetota</taxon>
        <taxon>Thermoleophilia</taxon>
        <taxon>Solirubrobacterales</taxon>
        <taxon>Solirubrobacteraceae</taxon>
        <taxon>Solirubrobacter</taxon>
    </lineage>
</organism>
<evidence type="ECO:0000256" key="1">
    <source>
        <dbReference type="ARBA" id="ARBA00023125"/>
    </source>
</evidence>
<dbReference type="Gene3D" id="1.10.10.10">
    <property type="entry name" value="Winged helix-like DNA-binding domain superfamily/Winged helix DNA-binding domain"/>
    <property type="match status" value="1"/>
</dbReference>
<keyword evidence="3" id="KW-1185">Reference proteome</keyword>
<dbReference type="EMBL" id="JAPDOD010000018">
    <property type="protein sequence ID" value="MDA0162424.1"/>
    <property type="molecule type" value="Genomic_DNA"/>
</dbReference>
<dbReference type="NCBIfam" id="TIGR00738">
    <property type="entry name" value="rrf2_super"/>
    <property type="match status" value="1"/>
</dbReference>
<dbReference type="PROSITE" id="PS51197">
    <property type="entry name" value="HTH_RRF2_2"/>
    <property type="match status" value="1"/>
</dbReference>
<dbReference type="PANTHER" id="PTHR33221">
    <property type="entry name" value="WINGED HELIX-TURN-HELIX TRANSCRIPTIONAL REGULATOR, RRF2 FAMILY"/>
    <property type="match status" value="1"/>
</dbReference>
<dbReference type="GO" id="GO:0003700">
    <property type="term" value="F:DNA-binding transcription factor activity"/>
    <property type="evidence" value="ECO:0007669"/>
    <property type="project" value="TreeGrafter"/>
</dbReference>
<sequence>MKVSAKADYAVRAAAELAAAQDTGAPVRAESIATAQGIPQRFLENILSDLRHAGLVQSVRGAEGGHKLNRPASEITVADVIRAVDGPLAAVRGERPEGVSYAGPAEPLQRVWIAVRKNLRDVVEHVTLADLAHGALPESVDALADDPDAWHTR</sequence>
<reference evidence="2" key="1">
    <citation type="submission" date="2022-10" db="EMBL/GenBank/DDBJ databases">
        <title>The WGS of Solirubrobacter ginsenosidimutans DSM 21036.</title>
        <authorList>
            <person name="Jiang Z."/>
        </authorList>
    </citation>
    <scope>NUCLEOTIDE SEQUENCE</scope>
    <source>
        <strain evidence="2">DSM 21036</strain>
    </source>
</reference>
<dbReference type="Pfam" id="PF02082">
    <property type="entry name" value="Rrf2"/>
    <property type="match status" value="1"/>
</dbReference>
<accession>A0A9X3MTK3</accession>
<dbReference type="SUPFAM" id="SSF46785">
    <property type="entry name" value="Winged helix' DNA-binding domain"/>
    <property type="match status" value="1"/>
</dbReference>